<accession>A0ACB9ZBA0</accession>
<comment type="caution">
    <text evidence="1">The sequence shown here is derived from an EMBL/GenBank/DDBJ whole genome shotgun (WGS) entry which is preliminary data.</text>
</comment>
<dbReference type="Proteomes" id="UP001497700">
    <property type="component" value="Unassembled WGS sequence"/>
</dbReference>
<dbReference type="EMBL" id="MU393435">
    <property type="protein sequence ID" value="KAI4868846.1"/>
    <property type="molecule type" value="Genomic_DNA"/>
</dbReference>
<evidence type="ECO:0000313" key="2">
    <source>
        <dbReference type="Proteomes" id="UP001497700"/>
    </source>
</evidence>
<name>A0ACB9ZBA0_9PEZI</name>
<reference evidence="1 2" key="1">
    <citation type="journal article" date="2022" name="New Phytol.">
        <title>Ecological generalism drives hyperdiversity of secondary metabolite gene clusters in xylarialean endophytes.</title>
        <authorList>
            <person name="Franco M.E.E."/>
            <person name="Wisecaver J.H."/>
            <person name="Arnold A.E."/>
            <person name="Ju Y.M."/>
            <person name="Slot J.C."/>
            <person name="Ahrendt S."/>
            <person name="Moore L.P."/>
            <person name="Eastman K.E."/>
            <person name="Scott K."/>
            <person name="Konkel Z."/>
            <person name="Mondo S.J."/>
            <person name="Kuo A."/>
            <person name="Hayes R.D."/>
            <person name="Haridas S."/>
            <person name="Andreopoulos B."/>
            <person name="Riley R."/>
            <person name="LaButti K."/>
            <person name="Pangilinan J."/>
            <person name="Lipzen A."/>
            <person name="Amirebrahimi M."/>
            <person name="Yan J."/>
            <person name="Adam C."/>
            <person name="Keymanesh K."/>
            <person name="Ng V."/>
            <person name="Louie K."/>
            <person name="Northen T."/>
            <person name="Drula E."/>
            <person name="Henrissat B."/>
            <person name="Hsieh H.M."/>
            <person name="Youens-Clark K."/>
            <person name="Lutzoni F."/>
            <person name="Miadlikowska J."/>
            <person name="Eastwood D.C."/>
            <person name="Hamelin R.C."/>
            <person name="Grigoriev I.V."/>
            <person name="U'Ren J.M."/>
        </authorList>
    </citation>
    <scope>NUCLEOTIDE SEQUENCE [LARGE SCALE GENOMIC DNA]</scope>
    <source>
        <strain evidence="1 2">CBS 119005</strain>
    </source>
</reference>
<keyword evidence="2" id="KW-1185">Reference proteome</keyword>
<proteinExistence type="predicted"/>
<gene>
    <name evidence="1" type="ORF">F4820DRAFT_89929</name>
</gene>
<protein>
    <submittedName>
        <fullName evidence="1">Uncharacterized protein</fullName>
    </submittedName>
</protein>
<organism evidence="1 2">
    <name type="scientific">Hypoxylon rubiginosum</name>
    <dbReference type="NCBI Taxonomy" id="110542"/>
    <lineage>
        <taxon>Eukaryota</taxon>
        <taxon>Fungi</taxon>
        <taxon>Dikarya</taxon>
        <taxon>Ascomycota</taxon>
        <taxon>Pezizomycotina</taxon>
        <taxon>Sordariomycetes</taxon>
        <taxon>Xylariomycetidae</taxon>
        <taxon>Xylariales</taxon>
        <taxon>Hypoxylaceae</taxon>
        <taxon>Hypoxylon</taxon>
    </lineage>
</organism>
<evidence type="ECO:0000313" key="1">
    <source>
        <dbReference type="EMBL" id="KAI4868846.1"/>
    </source>
</evidence>
<sequence>MADPLSISGSVVGIISLGLQTTQYLHDFYTALRDREENLANTTRNLKELLDLLEVLNDTVKRPNARNHEAKLLSIIESSVEECKEYIEKLNKEAEKFRKESADTSTSDSRPKSKIQATMNFARRLVYPFAKSTLETLNKNIEEILQRLLLVQQTLLQEDISHVQGVLDQIQVGQARSEIRDWLKAPDATVDFNEACAKKKSLTGTWFVASDEFSSWINNPNSFLWIHGFSGCGKTVLCSTAIQHTYRHRQSRPKIGVAFFFFSFGDDRKQDASAMLRTLVLQLSNQLSSCTLVENLYDRYRNAVPPNQALEDCLRGIIQAFDDVYIMLDALDESPRKTHRDTMLEVLADLHSWSERGLHILVTSRDESDIREEIELLADQIVPVKNDSINQDIASFVSQRLRGRRLEKWSKHHDRIRYVLTDQSNGNFRWVDCQLQEIERSVRSQEALDRLLTSLPASLEETYKRLLAKIEPSNKDYAQQMLAFLCCAKEPLTVRQLIDALAVDLSPTPVFNEKRILEDKSSIEDVCPGLVEIHTDIYSNGTVDTVHIAHFSVQNYLESELIHKDIDVRSFAITRDLTHTRIASTCLVFLGNLGLLQDSPMVRYARYLWSDHVIEGRKTDELQSQFWQLLQNDSAWNHDSIFRLRWSPHWVNRKMRETVLTKWKKSRLCHASFLRFTSAVEQLLNETSVSYSSDLDWYSEEYDAAIYVASIAGHVEMVQLLLDKNPRENRALESSLLGASTFGHESIVRLVLNRNTELDMSEAFAAACRGGYSNIVRLFLEGDTMLLNYYLKGQSTSI</sequence>